<protein>
    <recommendedName>
        <fullName evidence="2">Peptidase C45 hydrolase domain-containing protein</fullName>
    </recommendedName>
</protein>
<gene>
    <name evidence="3" type="ORF">GCM10023147_24340</name>
</gene>
<evidence type="ECO:0000259" key="2">
    <source>
        <dbReference type="Pfam" id="PF03417"/>
    </source>
</evidence>
<evidence type="ECO:0000313" key="4">
    <source>
        <dbReference type="Proteomes" id="UP001500635"/>
    </source>
</evidence>
<dbReference type="Pfam" id="PF03417">
    <property type="entry name" value="AAT"/>
    <property type="match status" value="1"/>
</dbReference>
<feature type="region of interest" description="Disordered" evidence="1">
    <location>
        <begin position="309"/>
        <end position="331"/>
    </location>
</feature>
<evidence type="ECO:0000313" key="3">
    <source>
        <dbReference type="EMBL" id="GAA4393518.1"/>
    </source>
</evidence>
<dbReference type="InterPro" id="IPR005079">
    <property type="entry name" value="Peptidase_C45_hydrolase"/>
</dbReference>
<sequence length="382" mass="39499">MAASVDAYRGLFDGAARAAGRIGAGEHIDLAHWGGLALARIDSFAPELGAEIRGIAGGAALPVYEVAAINARTEILAACGAAAHECSTVVRLIDGAAPVSVQCWDWYSEFADLWLLWEIPRSDGGTTVTVTEFGIVGKAGVNGRGLGLHFNILHHEADGSTVDGGVMGVPVHVLARAVLDRSLDLNQAMVTIAAAPVSASTSLTLVAAQRRPDGRVESAAVSCEVNPEKIGYALPDPEGLLVHTNHFLSEPARLRDTELVGGPDTVIRYDQLRRRLVGRDVTVESAVAAMDSHLMGGGATCCHPDSTLPPPAPGAARAGGVPPAPGAERAGRVPPAQFATLATIALDVPAGTVRVHAGGPCTAGRAFTAETSTDQYKEFEHA</sequence>
<accession>A0ABP8JNA1</accession>
<dbReference type="EMBL" id="BAABFR010000033">
    <property type="protein sequence ID" value="GAA4393518.1"/>
    <property type="molecule type" value="Genomic_DNA"/>
</dbReference>
<name>A0ABP8JNA1_9ACTN</name>
<dbReference type="PANTHER" id="PTHR34180">
    <property type="entry name" value="PEPTIDASE C45"/>
    <property type="match status" value="1"/>
</dbReference>
<organism evidence="3 4">
    <name type="scientific">Tsukamurella soli</name>
    <dbReference type="NCBI Taxonomy" id="644556"/>
    <lineage>
        <taxon>Bacteria</taxon>
        <taxon>Bacillati</taxon>
        <taxon>Actinomycetota</taxon>
        <taxon>Actinomycetes</taxon>
        <taxon>Mycobacteriales</taxon>
        <taxon>Tsukamurellaceae</taxon>
        <taxon>Tsukamurella</taxon>
    </lineage>
</organism>
<reference evidence="4" key="1">
    <citation type="journal article" date="2019" name="Int. J. Syst. Evol. Microbiol.">
        <title>The Global Catalogue of Microorganisms (GCM) 10K type strain sequencing project: providing services to taxonomists for standard genome sequencing and annotation.</title>
        <authorList>
            <consortium name="The Broad Institute Genomics Platform"/>
            <consortium name="The Broad Institute Genome Sequencing Center for Infectious Disease"/>
            <person name="Wu L."/>
            <person name="Ma J."/>
        </authorList>
    </citation>
    <scope>NUCLEOTIDE SEQUENCE [LARGE SCALE GENOMIC DNA]</scope>
    <source>
        <strain evidence="4">JCM 17688</strain>
    </source>
</reference>
<evidence type="ECO:0000256" key="1">
    <source>
        <dbReference type="SAM" id="MobiDB-lite"/>
    </source>
</evidence>
<dbReference type="InterPro" id="IPR047794">
    <property type="entry name" value="C45_proenzyme-like"/>
</dbReference>
<feature type="domain" description="Peptidase C45 hydrolase" evidence="2">
    <location>
        <begin position="134"/>
        <end position="251"/>
    </location>
</feature>
<dbReference type="PANTHER" id="PTHR34180:SF1">
    <property type="entry name" value="BETA-ALANYL-DOPAMINE_CARCININE HYDROLASE"/>
    <property type="match status" value="1"/>
</dbReference>
<dbReference type="Proteomes" id="UP001500635">
    <property type="component" value="Unassembled WGS sequence"/>
</dbReference>
<keyword evidence="4" id="KW-1185">Reference proteome</keyword>
<feature type="compositionally biased region" description="Low complexity" evidence="1">
    <location>
        <begin position="314"/>
        <end position="331"/>
    </location>
</feature>
<proteinExistence type="predicted"/>
<comment type="caution">
    <text evidence="3">The sequence shown here is derived from an EMBL/GenBank/DDBJ whole genome shotgun (WGS) entry which is preliminary data.</text>
</comment>
<dbReference type="NCBIfam" id="NF040521">
    <property type="entry name" value="C45_proenzyme"/>
    <property type="match status" value="1"/>
</dbReference>
<dbReference type="Gene3D" id="3.60.60.10">
    <property type="entry name" value="Penicillin V Acylase, Chain A"/>
    <property type="match status" value="1"/>
</dbReference>
<dbReference type="InterPro" id="IPR047801">
    <property type="entry name" value="Peptidase_C45"/>
</dbReference>